<organism evidence="1 2">
    <name type="scientific">Dallia pectoralis</name>
    <name type="common">Alaska blackfish</name>
    <dbReference type="NCBI Taxonomy" id="75939"/>
    <lineage>
        <taxon>Eukaryota</taxon>
        <taxon>Metazoa</taxon>
        <taxon>Chordata</taxon>
        <taxon>Craniata</taxon>
        <taxon>Vertebrata</taxon>
        <taxon>Euteleostomi</taxon>
        <taxon>Actinopterygii</taxon>
        <taxon>Neopterygii</taxon>
        <taxon>Teleostei</taxon>
        <taxon>Protacanthopterygii</taxon>
        <taxon>Esociformes</taxon>
        <taxon>Umbridae</taxon>
        <taxon>Dallia</taxon>
    </lineage>
</organism>
<evidence type="ECO:0000313" key="1">
    <source>
        <dbReference type="EMBL" id="KAJ8002806.1"/>
    </source>
</evidence>
<protein>
    <submittedName>
        <fullName evidence="1">Uncharacterized protein</fullName>
    </submittedName>
</protein>
<dbReference type="Proteomes" id="UP001157502">
    <property type="component" value="Chromosome 13"/>
</dbReference>
<dbReference type="EMBL" id="CM055740">
    <property type="protein sequence ID" value="KAJ8002806.1"/>
    <property type="molecule type" value="Genomic_DNA"/>
</dbReference>
<proteinExistence type="predicted"/>
<name>A0ACC2GGL8_DALPE</name>
<sequence length="73" mass="8139">MVNDANKKRGCVRPGSESRTWNSSRFTCQAAYAPPRLSSNGLAQESRARQMCRQPEATSPSTTAVLQRFMTYP</sequence>
<reference evidence="1" key="1">
    <citation type="submission" date="2021-05" db="EMBL/GenBank/DDBJ databases">
        <authorList>
            <person name="Pan Q."/>
            <person name="Jouanno E."/>
            <person name="Zahm M."/>
            <person name="Klopp C."/>
            <person name="Cabau C."/>
            <person name="Louis A."/>
            <person name="Berthelot C."/>
            <person name="Parey E."/>
            <person name="Roest Crollius H."/>
            <person name="Montfort J."/>
            <person name="Robinson-Rechavi M."/>
            <person name="Bouchez O."/>
            <person name="Lampietro C."/>
            <person name="Lopez Roques C."/>
            <person name="Donnadieu C."/>
            <person name="Postlethwait J."/>
            <person name="Bobe J."/>
            <person name="Dillon D."/>
            <person name="Chandos A."/>
            <person name="von Hippel F."/>
            <person name="Guiguen Y."/>
        </authorList>
    </citation>
    <scope>NUCLEOTIDE SEQUENCE</scope>
    <source>
        <strain evidence="1">YG-Jan2019</strain>
    </source>
</reference>
<keyword evidence="2" id="KW-1185">Reference proteome</keyword>
<gene>
    <name evidence="1" type="ORF">DPEC_G00162800</name>
</gene>
<comment type="caution">
    <text evidence="1">The sequence shown here is derived from an EMBL/GenBank/DDBJ whole genome shotgun (WGS) entry which is preliminary data.</text>
</comment>
<evidence type="ECO:0000313" key="2">
    <source>
        <dbReference type="Proteomes" id="UP001157502"/>
    </source>
</evidence>
<accession>A0ACC2GGL8</accession>